<evidence type="ECO:0000313" key="4">
    <source>
        <dbReference type="Proteomes" id="UP000267096"/>
    </source>
</evidence>
<dbReference type="OrthoDB" id="5876322at2759"/>
<dbReference type="AlphaFoldDB" id="A0A0M3J527"/>
<dbReference type="WBParaSite" id="ASIM_0000265401-mRNA-1">
    <property type="protein sequence ID" value="ASIM_0000265401-mRNA-1"/>
    <property type="gene ID" value="ASIM_0000265401"/>
</dbReference>
<reference evidence="5 6" key="1">
    <citation type="submission" date="2017-02" db="UniProtKB">
        <authorList>
            <consortium name="WormBaseParasite"/>
        </authorList>
    </citation>
    <scope>IDENTIFICATION</scope>
</reference>
<dbReference type="WBParaSite" id="ASIM_0000331201-mRNA-1">
    <property type="protein sequence ID" value="ASIM_0000331201-mRNA-1"/>
    <property type="gene ID" value="ASIM_0000331201"/>
</dbReference>
<evidence type="ECO:0000313" key="2">
    <source>
        <dbReference type="EMBL" id="VDK20068.1"/>
    </source>
</evidence>
<sequence>MEPTYGNMQPTARSNPDPDPLSNITPTRHLPSNQQRSSNMPSVNGPQQQQQQQQQQLKTHHQNNSTEGGVKVRPRPQIPPKPQMDAVRYSMANVQGQF</sequence>
<evidence type="ECO:0000313" key="3">
    <source>
        <dbReference type="EMBL" id="VDK21228.1"/>
    </source>
</evidence>
<dbReference type="Proteomes" id="UP000267096">
    <property type="component" value="Unassembled WGS sequence"/>
</dbReference>
<proteinExistence type="predicted"/>
<gene>
    <name evidence="2" type="ORF">ASIM_LOCUS2508</name>
    <name evidence="3" type="ORF">ASIM_LOCUS3156</name>
</gene>
<protein>
    <submittedName>
        <fullName evidence="5 6">Trithorax group protein osa</fullName>
    </submittedName>
</protein>
<evidence type="ECO:0000256" key="1">
    <source>
        <dbReference type="SAM" id="MobiDB-lite"/>
    </source>
</evidence>
<dbReference type="EMBL" id="UYRR01004684">
    <property type="protein sequence ID" value="VDK21228.1"/>
    <property type="molecule type" value="Genomic_DNA"/>
</dbReference>
<reference evidence="2 4" key="2">
    <citation type="submission" date="2018-11" db="EMBL/GenBank/DDBJ databases">
        <authorList>
            <consortium name="Pathogen Informatics"/>
        </authorList>
    </citation>
    <scope>NUCLEOTIDE SEQUENCE [LARGE SCALE GENOMIC DNA]</scope>
</reference>
<name>A0A0M3J527_ANISI</name>
<dbReference type="EMBL" id="UYRR01003398">
    <property type="protein sequence ID" value="VDK20068.1"/>
    <property type="molecule type" value="Genomic_DNA"/>
</dbReference>
<evidence type="ECO:0000313" key="5">
    <source>
        <dbReference type="WBParaSite" id="ASIM_0000265401-mRNA-1"/>
    </source>
</evidence>
<feature type="compositionally biased region" description="Polar residues" evidence="1">
    <location>
        <begin position="1"/>
        <end position="14"/>
    </location>
</feature>
<feature type="compositionally biased region" description="Low complexity" evidence="1">
    <location>
        <begin position="47"/>
        <end position="56"/>
    </location>
</feature>
<feature type="region of interest" description="Disordered" evidence="1">
    <location>
        <begin position="1"/>
        <end position="98"/>
    </location>
</feature>
<keyword evidence="4" id="KW-1185">Reference proteome</keyword>
<organism evidence="5">
    <name type="scientific">Anisakis simplex</name>
    <name type="common">Herring worm</name>
    <dbReference type="NCBI Taxonomy" id="6269"/>
    <lineage>
        <taxon>Eukaryota</taxon>
        <taxon>Metazoa</taxon>
        <taxon>Ecdysozoa</taxon>
        <taxon>Nematoda</taxon>
        <taxon>Chromadorea</taxon>
        <taxon>Rhabditida</taxon>
        <taxon>Spirurina</taxon>
        <taxon>Ascaridomorpha</taxon>
        <taxon>Ascaridoidea</taxon>
        <taxon>Anisakidae</taxon>
        <taxon>Anisakis</taxon>
        <taxon>Anisakis simplex complex</taxon>
    </lineage>
</organism>
<accession>A0A0M3J527</accession>
<feature type="compositionally biased region" description="Polar residues" evidence="1">
    <location>
        <begin position="22"/>
        <end position="46"/>
    </location>
</feature>
<evidence type="ECO:0000313" key="6">
    <source>
        <dbReference type="WBParaSite" id="ASIM_0000331201-mRNA-1"/>
    </source>
</evidence>